<dbReference type="SUPFAM" id="SSF47473">
    <property type="entry name" value="EF-hand"/>
    <property type="match status" value="2"/>
</dbReference>
<evidence type="ECO:0000259" key="16">
    <source>
        <dbReference type="PROSITE" id="PS50011"/>
    </source>
</evidence>
<comment type="catalytic activity">
    <reaction evidence="14">
        <text>L-seryl-[protein] + ATP = O-phospho-L-seryl-[protein] + ADP + H(+)</text>
        <dbReference type="Rhea" id="RHEA:17989"/>
        <dbReference type="Rhea" id="RHEA-COMP:9863"/>
        <dbReference type="Rhea" id="RHEA-COMP:11604"/>
        <dbReference type="ChEBI" id="CHEBI:15378"/>
        <dbReference type="ChEBI" id="CHEBI:29999"/>
        <dbReference type="ChEBI" id="CHEBI:30616"/>
        <dbReference type="ChEBI" id="CHEBI:83421"/>
        <dbReference type="ChEBI" id="CHEBI:456216"/>
        <dbReference type="EC" id="2.7.11.1"/>
    </reaction>
</comment>
<reference evidence="18" key="1">
    <citation type="submission" date="2021-01" db="EMBL/GenBank/DDBJ databases">
        <authorList>
            <person name="Corre E."/>
            <person name="Pelletier E."/>
            <person name="Niang G."/>
            <person name="Scheremetjew M."/>
            <person name="Finn R."/>
            <person name="Kale V."/>
            <person name="Holt S."/>
            <person name="Cochrane G."/>
            <person name="Meng A."/>
            <person name="Brown T."/>
            <person name="Cohen L."/>
        </authorList>
    </citation>
    <scope>NUCLEOTIDE SEQUENCE</scope>
</reference>
<dbReference type="CDD" id="cd05117">
    <property type="entry name" value="STKc_CAMK"/>
    <property type="match status" value="1"/>
</dbReference>
<evidence type="ECO:0000313" key="18">
    <source>
        <dbReference type="EMBL" id="CAD8841054.1"/>
    </source>
</evidence>
<dbReference type="GO" id="GO:0005509">
    <property type="term" value="F:calcium ion binding"/>
    <property type="evidence" value="ECO:0007669"/>
    <property type="project" value="InterPro"/>
</dbReference>
<evidence type="ECO:0000256" key="10">
    <source>
        <dbReference type="ARBA" id="ARBA00022837"/>
    </source>
</evidence>
<dbReference type="FunFam" id="1.10.238.10:FF:000003">
    <property type="entry name" value="Calmodulin A"/>
    <property type="match status" value="2"/>
</dbReference>
<comment type="cofactor">
    <cofactor evidence="1">
        <name>Mg(2+)</name>
        <dbReference type="ChEBI" id="CHEBI:18420"/>
    </cofactor>
</comment>
<feature type="domain" description="EF-hand" evidence="17">
    <location>
        <begin position="52"/>
        <end position="87"/>
    </location>
</feature>
<dbReference type="FunFam" id="3.30.200.20:FF:000315">
    <property type="entry name" value="Calcium-dependent protein kinase 3"/>
    <property type="match status" value="1"/>
</dbReference>
<feature type="domain" description="EF-hand" evidence="17">
    <location>
        <begin position="536"/>
        <end position="565"/>
    </location>
</feature>
<dbReference type="EC" id="2.7.11.1" evidence="3"/>
<dbReference type="SMART" id="SM00220">
    <property type="entry name" value="S_TKc"/>
    <property type="match status" value="1"/>
</dbReference>
<dbReference type="InterPro" id="IPR011009">
    <property type="entry name" value="Kinase-like_dom_sf"/>
</dbReference>
<dbReference type="AlphaFoldDB" id="A0A7S1F3R7"/>
<feature type="domain" description="EF-hand" evidence="17">
    <location>
        <begin position="488"/>
        <end position="523"/>
    </location>
</feature>
<keyword evidence="9" id="KW-0418">Kinase</keyword>
<dbReference type="FunFam" id="1.10.510.10:FF:000571">
    <property type="entry name" value="Maternal embryonic leucine zipper kinase"/>
    <property type="match status" value="1"/>
</dbReference>
<protein>
    <recommendedName>
        <fullName evidence="3">non-specific serine/threonine protein kinase</fullName>
        <ecNumber evidence="3">2.7.11.1</ecNumber>
    </recommendedName>
</protein>
<dbReference type="PROSITE" id="PS00107">
    <property type="entry name" value="PROTEIN_KINASE_ATP"/>
    <property type="match status" value="1"/>
</dbReference>
<feature type="domain" description="Protein kinase" evidence="16">
    <location>
        <begin position="117"/>
        <end position="375"/>
    </location>
</feature>
<evidence type="ECO:0000256" key="13">
    <source>
        <dbReference type="ARBA" id="ARBA00047899"/>
    </source>
</evidence>
<keyword evidence="7" id="KW-0677">Repeat</keyword>
<dbReference type="InterPro" id="IPR050205">
    <property type="entry name" value="CDPK_Ser/Thr_kinases"/>
</dbReference>
<keyword evidence="8 15" id="KW-0547">Nucleotide-binding</keyword>
<dbReference type="InterPro" id="IPR008271">
    <property type="entry name" value="Ser/Thr_kinase_AS"/>
</dbReference>
<dbReference type="InterPro" id="IPR018247">
    <property type="entry name" value="EF_Hand_1_Ca_BS"/>
</dbReference>
<evidence type="ECO:0000256" key="5">
    <source>
        <dbReference type="ARBA" id="ARBA00022679"/>
    </source>
</evidence>
<dbReference type="InterPro" id="IPR002048">
    <property type="entry name" value="EF_hand_dom"/>
</dbReference>
<evidence type="ECO:0000256" key="11">
    <source>
        <dbReference type="ARBA" id="ARBA00022840"/>
    </source>
</evidence>
<evidence type="ECO:0000256" key="14">
    <source>
        <dbReference type="ARBA" id="ARBA00048679"/>
    </source>
</evidence>
<name>A0A7S1F3R7_NOCSC</name>
<dbReference type="GO" id="GO:0005524">
    <property type="term" value="F:ATP binding"/>
    <property type="evidence" value="ECO:0007669"/>
    <property type="project" value="UniProtKB-UniRule"/>
</dbReference>
<evidence type="ECO:0000256" key="9">
    <source>
        <dbReference type="ARBA" id="ARBA00022777"/>
    </source>
</evidence>
<dbReference type="PANTHER" id="PTHR24349">
    <property type="entry name" value="SERINE/THREONINE-PROTEIN KINASE"/>
    <property type="match status" value="1"/>
</dbReference>
<dbReference type="InterPro" id="IPR017441">
    <property type="entry name" value="Protein_kinase_ATP_BS"/>
</dbReference>
<evidence type="ECO:0000256" key="12">
    <source>
        <dbReference type="ARBA" id="ARBA00024334"/>
    </source>
</evidence>
<evidence type="ECO:0000256" key="1">
    <source>
        <dbReference type="ARBA" id="ARBA00001946"/>
    </source>
</evidence>
<evidence type="ECO:0000256" key="2">
    <source>
        <dbReference type="ARBA" id="ARBA00011245"/>
    </source>
</evidence>
<keyword evidence="11 15" id="KW-0067">ATP-binding</keyword>
<dbReference type="Gene3D" id="1.10.238.10">
    <property type="entry name" value="EF-hand"/>
    <property type="match status" value="3"/>
</dbReference>
<keyword evidence="5" id="KW-0808">Transferase</keyword>
<proteinExistence type="inferred from homology"/>
<dbReference type="PROSITE" id="PS00108">
    <property type="entry name" value="PROTEIN_KINASE_ST"/>
    <property type="match status" value="1"/>
</dbReference>
<organism evidence="18">
    <name type="scientific">Noctiluca scintillans</name>
    <name type="common">Sea sparkle</name>
    <name type="synonym">Red tide dinoflagellate</name>
    <dbReference type="NCBI Taxonomy" id="2966"/>
    <lineage>
        <taxon>Eukaryota</taxon>
        <taxon>Sar</taxon>
        <taxon>Alveolata</taxon>
        <taxon>Dinophyceae</taxon>
        <taxon>Noctilucales</taxon>
        <taxon>Noctilucaceae</taxon>
        <taxon>Noctiluca</taxon>
    </lineage>
</organism>
<evidence type="ECO:0000259" key="17">
    <source>
        <dbReference type="PROSITE" id="PS50222"/>
    </source>
</evidence>
<comment type="similarity">
    <text evidence="12">Belongs to the protein kinase superfamily. Ser/Thr protein kinase family. CDPK subfamily.</text>
</comment>
<dbReference type="Gene3D" id="3.30.200.20">
    <property type="entry name" value="Phosphorylase Kinase, domain 1"/>
    <property type="match status" value="1"/>
</dbReference>
<dbReference type="PROSITE" id="PS50011">
    <property type="entry name" value="PROTEIN_KINASE_DOM"/>
    <property type="match status" value="1"/>
</dbReference>
<gene>
    <name evidence="18" type="ORF">NSCI0253_LOCUS15402</name>
</gene>
<dbReference type="EMBL" id="HBFQ01021971">
    <property type="protein sequence ID" value="CAD8841054.1"/>
    <property type="molecule type" value="Transcribed_RNA"/>
</dbReference>
<dbReference type="SUPFAM" id="SSF56112">
    <property type="entry name" value="Protein kinase-like (PK-like)"/>
    <property type="match status" value="1"/>
</dbReference>
<keyword evidence="4" id="KW-0723">Serine/threonine-protein kinase</keyword>
<dbReference type="SMART" id="SM00054">
    <property type="entry name" value="EFh"/>
    <property type="match status" value="6"/>
</dbReference>
<sequence length="602" mass="67165">MQDDQGTVTSESRVETRKLIRDTFKRFDANGDGRISKDELHRIMTKISTGTMGSHEIETLLRAADTNGDGNISYDEFVTWVMGGNDFNPIDRMGSMNVNFRIMLPERFDVNIEERYNMDKLQLGEGGYGKVFIARDRDFENRRVAVKKVTKTGSCDLNAVRTEVNVMKDLDHPNICKLLGTFEEKSTMYFIMELCEGGEVFDRIITNGFINEKLTADIVGQVVAALAYAHQRGIAHRDVKPENVVFCSKSVDDTRVKLIDWGLAMSFVGTPMRSAVGSFTYAAPEVITSSELKEYTAACDAWSTGVLTYVMLSGKPPFWGSQSNHIRKARAQQYPFSGGVWDNMDRNAKDFISNLLKPDPLQRLAISDARAHPWLSSTLPSVPAQDVLNNLTHFSNSSTFTRMCIAAVARQLDHTHLKDIHKVFRSLDKNGDGVLSFEEITSGFVQMGSDNAELSNVQNIFASLDLDGSDSVDYTEFCAAGLGQKTTMQDDVLWSAFKSFDLDNSGFLSKKDLQGVLDRADVKDVFSTDVCAELGQEIVDKFDSDHDGRICFDDWKTIMRRCWEKHAATGADSGTLGKSPYEILTLVSQLDQCCCASETLLR</sequence>
<evidence type="ECO:0000256" key="4">
    <source>
        <dbReference type="ARBA" id="ARBA00022527"/>
    </source>
</evidence>
<evidence type="ECO:0000256" key="6">
    <source>
        <dbReference type="ARBA" id="ARBA00022723"/>
    </source>
</evidence>
<dbReference type="Pfam" id="PF00069">
    <property type="entry name" value="Pkinase"/>
    <property type="match status" value="1"/>
</dbReference>
<comment type="catalytic activity">
    <reaction evidence="13">
        <text>L-threonyl-[protein] + ATP = O-phospho-L-threonyl-[protein] + ADP + H(+)</text>
        <dbReference type="Rhea" id="RHEA:46608"/>
        <dbReference type="Rhea" id="RHEA-COMP:11060"/>
        <dbReference type="Rhea" id="RHEA-COMP:11605"/>
        <dbReference type="ChEBI" id="CHEBI:15378"/>
        <dbReference type="ChEBI" id="CHEBI:30013"/>
        <dbReference type="ChEBI" id="CHEBI:30616"/>
        <dbReference type="ChEBI" id="CHEBI:61977"/>
        <dbReference type="ChEBI" id="CHEBI:456216"/>
        <dbReference type="EC" id="2.7.11.1"/>
    </reaction>
</comment>
<keyword evidence="10" id="KW-0106">Calcium</keyword>
<evidence type="ECO:0000256" key="7">
    <source>
        <dbReference type="ARBA" id="ARBA00022737"/>
    </source>
</evidence>
<dbReference type="PROSITE" id="PS00018">
    <property type="entry name" value="EF_HAND_1"/>
    <property type="match status" value="6"/>
</dbReference>
<dbReference type="InterPro" id="IPR011992">
    <property type="entry name" value="EF-hand-dom_pair"/>
</dbReference>
<feature type="binding site" evidence="15">
    <location>
        <position position="148"/>
    </location>
    <ligand>
        <name>ATP</name>
        <dbReference type="ChEBI" id="CHEBI:30616"/>
    </ligand>
</feature>
<accession>A0A7S1F3R7</accession>
<dbReference type="Pfam" id="PF13499">
    <property type="entry name" value="EF-hand_7"/>
    <property type="match status" value="3"/>
</dbReference>
<evidence type="ECO:0000256" key="15">
    <source>
        <dbReference type="PROSITE-ProRule" id="PRU10141"/>
    </source>
</evidence>
<evidence type="ECO:0000256" key="3">
    <source>
        <dbReference type="ARBA" id="ARBA00012513"/>
    </source>
</evidence>
<feature type="domain" description="EF-hand" evidence="17">
    <location>
        <begin position="15"/>
        <end position="50"/>
    </location>
</feature>
<dbReference type="GO" id="GO:0004674">
    <property type="term" value="F:protein serine/threonine kinase activity"/>
    <property type="evidence" value="ECO:0007669"/>
    <property type="project" value="UniProtKB-KW"/>
</dbReference>
<dbReference type="Gene3D" id="1.10.510.10">
    <property type="entry name" value="Transferase(Phosphotransferase) domain 1"/>
    <property type="match status" value="1"/>
</dbReference>
<evidence type="ECO:0000256" key="8">
    <source>
        <dbReference type="ARBA" id="ARBA00022741"/>
    </source>
</evidence>
<dbReference type="InterPro" id="IPR000719">
    <property type="entry name" value="Prot_kinase_dom"/>
</dbReference>
<keyword evidence="6" id="KW-0479">Metal-binding</keyword>
<dbReference type="CDD" id="cd00051">
    <property type="entry name" value="EFh"/>
    <property type="match status" value="3"/>
</dbReference>
<dbReference type="PROSITE" id="PS50222">
    <property type="entry name" value="EF_HAND_2"/>
    <property type="match status" value="6"/>
</dbReference>
<comment type="subunit">
    <text evidence="2">Monomer.</text>
</comment>
<feature type="domain" description="EF-hand" evidence="17">
    <location>
        <begin position="415"/>
        <end position="450"/>
    </location>
</feature>
<feature type="domain" description="EF-hand" evidence="17">
    <location>
        <begin position="452"/>
        <end position="487"/>
    </location>
</feature>